<proteinExistence type="predicted"/>
<feature type="domain" description="Terminase large subunit-like endonuclease" evidence="2">
    <location>
        <begin position="267"/>
        <end position="543"/>
    </location>
</feature>
<dbReference type="InterPro" id="IPR046461">
    <property type="entry name" value="TerL_ATPase"/>
</dbReference>
<name>A0ABX2ZZD9_9BACI</name>
<dbReference type="PANTHER" id="PTHR41287">
    <property type="match status" value="1"/>
</dbReference>
<dbReference type="InterPro" id="IPR027417">
    <property type="entry name" value="P-loop_NTPase"/>
</dbReference>
<dbReference type="InterPro" id="IPR046462">
    <property type="entry name" value="TerL_nuclease"/>
</dbReference>
<dbReference type="Gene3D" id="3.40.50.300">
    <property type="entry name" value="P-loop containing nucleotide triphosphate hydrolases"/>
    <property type="match status" value="1"/>
</dbReference>
<reference evidence="3 4" key="1">
    <citation type="submission" date="2016-07" db="EMBL/GenBank/DDBJ databases">
        <authorList>
            <person name="Townsley L."/>
            <person name="Shank E.A."/>
        </authorList>
    </citation>
    <scope>NUCLEOTIDE SEQUENCE [LARGE SCALE GENOMIC DNA]</scope>
    <source>
        <strain evidence="3 4">CH01</strain>
    </source>
</reference>
<dbReference type="PANTHER" id="PTHR41287:SF1">
    <property type="entry name" value="PROTEIN YMFN"/>
    <property type="match status" value="1"/>
</dbReference>
<comment type="caution">
    <text evidence="3">The sequence shown here is derived from an EMBL/GenBank/DDBJ whole genome shotgun (WGS) entry which is preliminary data.</text>
</comment>
<dbReference type="Pfam" id="PF03354">
    <property type="entry name" value="TerL_ATPase"/>
    <property type="match status" value="1"/>
</dbReference>
<evidence type="ECO:0000259" key="2">
    <source>
        <dbReference type="Pfam" id="PF20441"/>
    </source>
</evidence>
<dbReference type="EMBL" id="MDKC01000001">
    <property type="protein sequence ID" value="ODG93729.1"/>
    <property type="molecule type" value="Genomic_DNA"/>
</dbReference>
<feature type="domain" description="Terminase large subunit-like ATPase" evidence="1">
    <location>
        <begin position="83"/>
        <end position="259"/>
    </location>
</feature>
<sequence>MSKLLKKARRYADNVISGSEITTPEVKKQCEIFINDIENRQHDDEFLFYFDEEKIQGIEGILNVITFATGFSAGQTLMSGLADFQCFFITNVFGWRFKEDSNRFRYRDNTLWIPRKNGKTFLCALVILILLLTEPNFSEMYSISKDRELASETKKALVQLITESDVLSKHFTTPTTLHGKMKCHITSSFYQPRTADANSNNGIRPSAIICDEMGAFTSYDNYNAMKSGQLSVRNPLRFKLTTAYAVNGSIFLEEIDYIRKVYAGLIEDERCFALLYYADKDNLWTDHGLYMSNPLRIEQNYEEIRDSRQSAIEKPGERVEFLTKHVNHFMSEHSGEEYISIDDLRKCKIEHFDWSGRQVWLGLDLAMTNDNCSYSMVTEEDLKIYAESFAFVPTERIEEKNRYEKINYYEFIKQGVCFATGEMTVDYGFIEDMILSIEEKHNVVIMGIAYDRYNCLSTAQRLEREGLKTVETRQHSSVLHSPTKLLKEKILNKEFFYTENKLLEINFQNAKLTEDNNKNIYVNKKKSNGKVDMVVSLINAIYLLQMDVIFNDDGGWGAIVF</sequence>
<accession>A0ABX2ZZD9</accession>
<dbReference type="InterPro" id="IPR005021">
    <property type="entry name" value="Terminase_largesu-like"/>
</dbReference>
<dbReference type="Proteomes" id="UP000094580">
    <property type="component" value="Unassembled WGS sequence"/>
</dbReference>
<keyword evidence="4" id="KW-1185">Reference proteome</keyword>
<evidence type="ECO:0000313" key="3">
    <source>
        <dbReference type="EMBL" id="ODG93729.1"/>
    </source>
</evidence>
<dbReference type="Pfam" id="PF20441">
    <property type="entry name" value="TerL_nuclease"/>
    <property type="match status" value="1"/>
</dbReference>
<evidence type="ECO:0000313" key="4">
    <source>
        <dbReference type="Proteomes" id="UP000094580"/>
    </source>
</evidence>
<dbReference type="RefSeq" id="WP_069031914.1">
    <property type="nucleotide sequence ID" value="NZ_MDKC01000001.1"/>
</dbReference>
<evidence type="ECO:0000259" key="1">
    <source>
        <dbReference type="Pfam" id="PF03354"/>
    </source>
</evidence>
<protein>
    <submittedName>
        <fullName evidence="3">Terminase</fullName>
    </submittedName>
</protein>
<gene>
    <name evidence="3" type="ORF">BED47_00735</name>
</gene>
<organism evidence="3 4">
    <name type="scientific">Gottfriedia luciferensis</name>
    <dbReference type="NCBI Taxonomy" id="178774"/>
    <lineage>
        <taxon>Bacteria</taxon>
        <taxon>Bacillati</taxon>
        <taxon>Bacillota</taxon>
        <taxon>Bacilli</taxon>
        <taxon>Bacillales</taxon>
        <taxon>Bacillaceae</taxon>
        <taxon>Gottfriedia</taxon>
    </lineage>
</organism>